<dbReference type="EMBL" id="KB822711">
    <property type="protein sequence ID" value="ETN46479.1"/>
    <property type="molecule type" value="Genomic_DNA"/>
</dbReference>
<keyword evidence="1" id="KW-0677">Repeat</keyword>
<dbReference type="Proteomes" id="UP000030752">
    <property type="component" value="Unassembled WGS sequence"/>
</dbReference>
<name>W2SF15_CYPE1</name>
<feature type="domain" description="NACHT" evidence="2">
    <location>
        <begin position="286"/>
        <end position="432"/>
    </location>
</feature>
<proteinExistence type="predicted"/>
<keyword evidence="4" id="KW-1185">Reference proteome</keyword>
<dbReference type="Pfam" id="PF24809">
    <property type="entry name" value="DUF7708"/>
    <property type="match status" value="1"/>
</dbReference>
<dbReference type="RefSeq" id="XP_008711191.1">
    <property type="nucleotide sequence ID" value="XM_008712969.1"/>
</dbReference>
<dbReference type="Pfam" id="PF24883">
    <property type="entry name" value="NPHP3_N"/>
    <property type="match status" value="1"/>
</dbReference>
<dbReference type="InterPro" id="IPR056884">
    <property type="entry name" value="NPHP3-like_N"/>
</dbReference>
<dbReference type="PANTHER" id="PTHR10039:SF14">
    <property type="entry name" value="NACHT DOMAIN-CONTAINING PROTEIN"/>
    <property type="match status" value="1"/>
</dbReference>
<dbReference type="STRING" id="1220924.W2SF15"/>
<dbReference type="InterPro" id="IPR056125">
    <property type="entry name" value="DUF7708"/>
</dbReference>
<sequence length="520" mass="59436">MSTTAASAPNSGSSIDQIRDAFTRLESEIHGSDARMFKSTSLDAVREAARIIERDQGQRRTLRNLRKIEPLCQALGRFGGAIETLCQGTPYLCFIWAPIKLMLQIADDYTQGFKILVDAYGQIAQHLPRLDRFASVFADQPDFQAVLADVYTDLVDFHLHAYKLLRRPGWKLLFDASWRGFQARFNAILRGLSENKRLIDDEANSFNILEAKAFRTRLYASLEREESDRRIWQLRDTVAWLDLKGLDREQEDLFERRSQARNPDTCHWILNNSAIATWLDEEDQRPFVWLHGKPGSGKTTLATYLAEHCALSPSSDLLYCLCSYGFGKAEQNPCGLLLRSLIAQLLRRHTDLLPYVYDNYVKLGAVPSLKNIKELLFLLLDSLGTIFLILDGLDECEAIHQKQMLAELTALRQIPGNRPSGAARLKVLICSRETKDIQRKLIKVPTVSLSKQQFVDRDIAIFVRNSLQELVERFEEAIVHELERDLVSKADGELYPNQVFERTHVQQGCFCGHSSLWRLY</sequence>
<dbReference type="InParanoid" id="W2SF15"/>
<dbReference type="OrthoDB" id="4161470at2759"/>
<dbReference type="PROSITE" id="PS50837">
    <property type="entry name" value="NACHT"/>
    <property type="match status" value="1"/>
</dbReference>
<dbReference type="HOGENOM" id="CLU_002406_4_1_1"/>
<dbReference type="SUPFAM" id="SSF52540">
    <property type="entry name" value="P-loop containing nucleoside triphosphate hydrolases"/>
    <property type="match status" value="1"/>
</dbReference>
<dbReference type="Gene3D" id="3.40.50.300">
    <property type="entry name" value="P-loop containing nucleotide triphosphate hydrolases"/>
    <property type="match status" value="1"/>
</dbReference>
<gene>
    <name evidence="3" type="ORF">HMPREF1541_00664</name>
</gene>
<dbReference type="VEuPathDB" id="FungiDB:HMPREF1541_00664"/>
<evidence type="ECO:0000256" key="1">
    <source>
        <dbReference type="ARBA" id="ARBA00022737"/>
    </source>
</evidence>
<dbReference type="GeneID" id="19968003"/>
<dbReference type="PANTHER" id="PTHR10039">
    <property type="entry name" value="AMELOGENIN"/>
    <property type="match status" value="1"/>
</dbReference>
<dbReference type="eggNOG" id="ENOG502R2Y4">
    <property type="taxonomic scope" value="Eukaryota"/>
</dbReference>
<evidence type="ECO:0000259" key="2">
    <source>
        <dbReference type="PROSITE" id="PS50837"/>
    </source>
</evidence>
<protein>
    <recommendedName>
        <fullName evidence="2">NACHT domain-containing protein</fullName>
    </recommendedName>
</protein>
<accession>W2SF15</accession>
<dbReference type="InterPro" id="IPR027417">
    <property type="entry name" value="P-loop_NTPase"/>
</dbReference>
<dbReference type="InterPro" id="IPR007111">
    <property type="entry name" value="NACHT_NTPase"/>
</dbReference>
<evidence type="ECO:0000313" key="3">
    <source>
        <dbReference type="EMBL" id="ETN46479.1"/>
    </source>
</evidence>
<reference evidence="3 4" key="1">
    <citation type="submission" date="2013-03" db="EMBL/GenBank/DDBJ databases">
        <title>The Genome Sequence of Phialophora europaea CBS 101466.</title>
        <authorList>
            <consortium name="The Broad Institute Genomics Platform"/>
            <person name="Cuomo C."/>
            <person name="de Hoog S."/>
            <person name="Gorbushina A."/>
            <person name="Walker B."/>
            <person name="Young S.K."/>
            <person name="Zeng Q."/>
            <person name="Gargeya S."/>
            <person name="Fitzgerald M."/>
            <person name="Haas B."/>
            <person name="Abouelleil A."/>
            <person name="Allen A.W."/>
            <person name="Alvarado L."/>
            <person name="Arachchi H.M."/>
            <person name="Berlin A.M."/>
            <person name="Chapman S.B."/>
            <person name="Gainer-Dewar J."/>
            <person name="Goldberg J."/>
            <person name="Griggs A."/>
            <person name="Gujja S."/>
            <person name="Hansen M."/>
            <person name="Howarth C."/>
            <person name="Imamovic A."/>
            <person name="Ireland A."/>
            <person name="Larimer J."/>
            <person name="McCowan C."/>
            <person name="Murphy C."/>
            <person name="Pearson M."/>
            <person name="Poon T.W."/>
            <person name="Priest M."/>
            <person name="Roberts A."/>
            <person name="Saif S."/>
            <person name="Shea T."/>
            <person name="Sisk P."/>
            <person name="Sykes S."/>
            <person name="Wortman J."/>
            <person name="Nusbaum C."/>
            <person name="Birren B."/>
        </authorList>
    </citation>
    <scope>NUCLEOTIDE SEQUENCE [LARGE SCALE GENOMIC DNA]</scope>
    <source>
        <strain evidence="3 4">CBS 101466</strain>
    </source>
</reference>
<evidence type="ECO:0000313" key="4">
    <source>
        <dbReference type="Proteomes" id="UP000030752"/>
    </source>
</evidence>
<dbReference type="AlphaFoldDB" id="W2SF15"/>
<organism evidence="3 4">
    <name type="scientific">Cyphellophora europaea (strain CBS 101466)</name>
    <name type="common">Phialophora europaea</name>
    <dbReference type="NCBI Taxonomy" id="1220924"/>
    <lineage>
        <taxon>Eukaryota</taxon>
        <taxon>Fungi</taxon>
        <taxon>Dikarya</taxon>
        <taxon>Ascomycota</taxon>
        <taxon>Pezizomycotina</taxon>
        <taxon>Eurotiomycetes</taxon>
        <taxon>Chaetothyriomycetidae</taxon>
        <taxon>Chaetothyriales</taxon>
        <taxon>Cyphellophoraceae</taxon>
        <taxon>Cyphellophora</taxon>
    </lineage>
</organism>